<dbReference type="PANTHER" id="PTHR46283">
    <property type="entry name" value="E3 UBIQUITIN-PROTEIN LIGASE MARCH5"/>
    <property type="match status" value="1"/>
</dbReference>
<gene>
    <name evidence="6" type="ORF">AAF712_000777</name>
</gene>
<dbReference type="EMBL" id="JBBXMP010000002">
    <property type="protein sequence ID" value="KAL0071855.1"/>
    <property type="molecule type" value="Genomic_DNA"/>
</dbReference>
<keyword evidence="2" id="KW-0812">Transmembrane</keyword>
<comment type="subcellular location">
    <subcellularLocation>
        <location evidence="1">Membrane</location>
        <topology evidence="1">Multi-pass membrane protein</topology>
    </subcellularLocation>
</comment>
<organism evidence="6 7">
    <name type="scientific">Marasmius tenuissimus</name>
    <dbReference type="NCBI Taxonomy" id="585030"/>
    <lineage>
        <taxon>Eukaryota</taxon>
        <taxon>Fungi</taxon>
        <taxon>Dikarya</taxon>
        <taxon>Basidiomycota</taxon>
        <taxon>Agaricomycotina</taxon>
        <taxon>Agaricomycetes</taxon>
        <taxon>Agaricomycetidae</taxon>
        <taxon>Agaricales</taxon>
        <taxon>Marasmiineae</taxon>
        <taxon>Marasmiaceae</taxon>
        <taxon>Marasmius</taxon>
    </lineage>
</organism>
<proteinExistence type="predicted"/>
<dbReference type="Proteomes" id="UP001437256">
    <property type="component" value="Unassembled WGS sequence"/>
</dbReference>
<name>A0ABR3AE85_9AGAR</name>
<protein>
    <recommendedName>
        <fullName evidence="8">RING-CH-type domain-containing protein</fullName>
    </recommendedName>
</protein>
<evidence type="ECO:0000256" key="5">
    <source>
        <dbReference type="SAM" id="MobiDB-lite"/>
    </source>
</evidence>
<keyword evidence="7" id="KW-1185">Reference proteome</keyword>
<keyword evidence="4" id="KW-0472">Membrane</keyword>
<evidence type="ECO:0000256" key="4">
    <source>
        <dbReference type="ARBA" id="ARBA00023136"/>
    </source>
</evidence>
<evidence type="ECO:0000256" key="2">
    <source>
        <dbReference type="ARBA" id="ARBA00022692"/>
    </source>
</evidence>
<feature type="region of interest" description="Disordered" evidence="5">
    <location>
        <begin position="309"/>
        <end position="339"/>
    </location>
</feature>
<evidence type="ECO:0000313" key="6">
    <source>
        <dbReference type="EMBL" id="KAL0071855.1"/>
    </source>
</evidence>
<accession>A0ABR3AE85</accession>
<evidence type="ECO:0000313" key="7">
    <source>
        <dbReference type="Proteomes" id="UP001437256"/>
    </source>
</evidence>
<reference evidence="6 7" key="1">
    <citation type="submission" date="2024-05" db="EMBL/GenBank/DDBJ databases">
        <title>A draft genome resource for the thread blight pathogen Marasmius tenuissimus strain MS-2.</title>
        <authorList>
            <person name="Yulfo-Soto G.E."/>
            <person name="Baruah I.K."/>
            <person name="Amoako-Attah I."/>
            <person name="Bukari Y."/>
            <person name="Meinhardt L.W."/>
            <person name="Bailey B.A."/>
            <person name="Cohen S.P."/>
        </authorList>
    </citation>
    <scope>NUCLEOTIDE SEQUENCE [LARGE SCALE GENOMIC DNA]</scope>
    <source>
        <strain evidence="6 7">MS-2</strain>
    </source>
</reference>
<keyword evidence="3" id="KW-1133">Transmembrane helix</keyword>
<dbReference type="InterPro" id="IPR013083">
    <property type="entry name" value="Znf_RING/FYVE/PHD"/>
</dbReference>
<dbReference type="Gene3D" id="3.30.40.10">
    <property type="entry name" value="Zinc/RING finger domain, C3HC4 (zinc finger)"/>
    <property type="match status" value="1"/>
</dbReference>
<evidence type="ECO:0000256" key="1">
    <source>
        <dbReference type="ARBA" id="ARBA00004141"/>
    </source>
</evidence>
<evidence type="ECO:0008006" key="8">
    <source>
        <dbReference type="Google" id="ProtNLM"/>
    </source>
</evidence>
<comment type="caution">
    <text evidence="6">The sequence shown here is derived from an EMBL/GenBank/DDBJ whole genome shotgun (WGS) entry which is preliminary data.</text>
</comment>
<sequence length="485" mass="54570">MSSGPPPPTIADLARRECFVCREVEQHDRLRTGKRNSLITVGFILNFCRLLDRQRIGKRSKIKDWVHPCRCTLIAHQKCLLAMVAIQRRRGSVVKCPQCGYRYRYNYNAPLMLSTVVFRSGEILIQIASTVFFGASVLSLVSLVGGVLHASLTIYGSYAARAMFGDELFDLLMTDDPTNWPAKSFLLLPITPMRLMSPSPNGLASCSSLFFVWPDMPPLAVREQLADSTQIQHVVPSFTSTTPNSLSFPRLGVILTLTGIAYDRLFSKLTHWLLEIKPQQIRNPRQPSPSLLESLRRLWVTITGRVAPVLGDRPGNPQNPPQPVQVANEPLPGEEEPNDRDLLERATRTSDLSMLNGLLIPFIAKGMGHLLYLVSMHIPPLQRLLRIRPILPLGALSPSVPKLVPDPIGGIHNVWYWRWFTEQAMDGMDPVWIRNTVGLGIFVVGRDCLHLFHLWLTKRELASRHLKNRDFAGVDPAQLDLRPRS</sequence>
<evidence type="ECO:0000256" key="3">
    <source>
        <dbReference type="ARBA" id="ARBA00022989"/>
    </source>
</evidence>